<dbReference type="GO" id="GO:0006974">
    <property type="term" value="P:DNA damage response"/>
    <property type="evidence" value="ECO:0007669"/>
    <property type="project" value="UniProtKB-KW"/>
</dbReference>
<evidence type="ECO:0000256" key="1">
    <source>
        <dbReference type="ARBA" id="ARBA00004123"/>
    </source>
</evidence>
<comment type="caution">
    <text evidence="7">The sequence shown here is derived from an EMBL/GenBank/DDBJ whole genome shotgun (WGS) entry which is preliminary data.</text>
</comment>
<comment type="subcellular location">
    <subcellularLocation>
        <location evidence="1">Nucleus</location>
    </subcellularLocation>
</comment>
<name>A0A9Q1BBA3_HOLLE</name>
<feature type="domain" description="HORMA" evidence="6">
    <location>
        <begin position="13"/>
        <end position="208"/>
    </location>
</feature>
<dbReference type="InterPro" id="IPR045091">
    <property type="entry name" value="Mad2-like"/>
</dbReference>
<dbReference type="PANTHER" id="PTHR11842:SF10">
    <property type="entry name" value="MITOTIC SPINDLE ASSEMBLY CHECKPOINT PROTEIN MAD2B"/>
    <property type="match status" value="1"/>
</dbReference>
<dbReference type="PANTHER" id="PTHR11842">
    <property type="entry name" value="MITOTIC SPINDLE ASSEMBLY CHECKPOINT PROTEIN MAD2"/>
    <property type="match status" value="1"/>
</dbReference>
<dbReference type="AlphaFoldDB" id="A0A9Q1BBA3"/>
<evidence type="ECO:0000256" key="3">
    <source>
        <dbReference type="ARBA" id="ARBA00023242"/>
    </source>
</evidence>
<dbReference type="GO" id="GO:0016035">
    <property type="term" value="C:zeta DNA polymerase complex"/>
    <property type="evidence" value="ECO:0007669"/>
    <property type="project" value="TreeGrafter"/>
</dbReference>
<dbReference type="PROSITE" id="PS50815">
    <property type="entry name" value="HORMA"/>
    <property type="match status" value="1"/>
</dbReference>
<organism evidence="7 8">
    <name type="scientific">Holothuria leucospilota</name>
    <name type="common">Black long sea cucumber</name>
    <name type="synonym">Mertensiothuria leucospilota</name>
    <dbReference type="NCBI Taxonomy" id="206669"/>
    <lineage>
        <taxon>Eukaryota</taxon>
        <taxon>Metazoa</taxon>
        <taxon>Echinodermata</taxon>
        <taxon>Eleutherozoa</taxon>
        <taxon>Echinozoa</taxon>
        <taxon>Holothuroidea</taxon>
        <taxon>Aspidochirotacea</taxon>
        <taxon>Aspidochirotida</taxon>
        <taxon>Holothuriidae</taxon>
        <taxon>Holothuria</taxon>
    </lineage>
</organism>
<keyword evidence="2" id="KW-0227">DNA damage</keyword>
<dbReference type="InterPro" id="IPR036570">
    <property type="entry name" value="HORMA_dom_sf"/>
</dbReference>
<keyword evidence="3" id="KW-0539">Nucleus</keyword>
<evidence type="ECO:0000256" key="5">
    <source>
        <dbReference type="ARBA" id="ARBA00044264"/>
    </source>
</evidence>
<dbReference type="FunFam" id="3.30.900.10:FF:000003">
    <property type="entry name" value="Mitotic spindle assembly checkpoint protein MAD2B"/>
    <property type="match status" value="1"/>
</dbReference>
<accession>A0A9Q1BBA3</accession>
<keyword evidence="8" id="KW-1185">Reference proteome</keyword>
<evidence type="ECO:0000313" key="8">
    <source>
        <dbReference type="Proteomes" id="UP001152320"/>
    </source>
</evidence>
<protein>
    <recommendedName>
        <fullName evidence="4">Mitotic spindle assembly checkpoint protein MAD2B</fullName>
    </recommendedName>
    <alternativeName>
        <fullName evidence="5">Mitotic arrest deficient 2-like protein 2</fullName>
    </alternativeName>
</protein>
<dbReference type="InterPro" id="IPR003511">
    <property type="entry name" value="HORMA_dom"/>
</dbReference>
<reference evidence="7" key="1">
    <citation type="submission" date="2021-10" db="EMBL/GenBank/DDBJ databases">
        <title>Tropical sea cucumber genome reveals ecological adaptation and Cuvierian tubules defense mechanism.</title>
        <authorList>
            <person name="Chen T."/>
        </authorList>
    </citation>
    <scope>NUCLEOTIDE SEQUENCE</scope>
    <source>
        <strain evidence="7">Nanhai2018</strain>
        <tissue evidence="7">Muscle</tissue>
    </source>
</reference>
<evidence type="ECO:0000256" key="2">
    <source>
        <dbReference type="ARBA" id="ARBA00022763"/>
    </source>
</evidence>
<evidence type="ECO:0000313" key="7">
    <source>
        <dbReference type="EMBL" id="KAJ8021591.1"/>
    </source>
</evidence>
<evidence type="ECO:0000259" key="6">
    <source>
        <dbReference type="PROSITE" id="PS50815"/>
    </source>
</evidence>
<gene>
    <name evidence="7" type="ORF">HOLleu_38838</name>
</gene>
<dbReference type="Proteomes" id="UP001152320">
    <property type="component" value="Chromosome 21"/>
</dbReference>
<dbReference type="EMBL" id="JAIZAY010000021">
    <property type="protein sequence ID" value="KAJ8021591.1"/>
    <property type="molecule type" value="Genomic_DNA"/>
</dbReference>
<proteinExistence type="predicted"/>
<dbReference type="OrthoDB" id="21254at2759"/>
<dbReference type="Gene3D" id="3.30.900.10">
    <property type="entry name" value="HORMA domain"/>
    <property type="match status" value="1"/>
</dbReference>
<evidence type="ECO:0000256" key="4">
    <source>
        <dbReference type="ARBA" id="ARBA00044131"/>
    </source>
</evidence>
<sequence>MAVRDGPDINLHQVASDIFCEFLEVSIHQILHVRGLYPEGIFERKKKYGVPISMCRHPELSKYISDAVNGIKCAVKKNEVQKVVVVILDSERTPVERFVFEIAPVQQNLKESLQSDDKYLLELEQSLRAFLLRINVSDSMLHKVPADSTFNILVHTKGGSAMETDDTHFLQEFPWMAADDSVCSLKDPKMIPLKATGAESILRMQLYVEETVNKSPDVT</sequence>
<dbReference type="Pfam" id="PF02301">
    <property type="entry name" value="HORMA"/>
    <property type="match status" value="1"/>
</dbReference>
<dbReference type="SUPFAM" id="SSF56019">
    <property type="entry name" value="The spindle assembly checkpoint protein mad2"/>
    <property type="match status" value="1"/>
</dbReference>
<dbReference type="GO" id="GO:0005634">
    <property type="term" value="C:nucleus"/>
    <property type="evidence" value="ECO:0007669"/>
    <property type="project" value="UniProtKB-SubCell"/>
</dbReference>